<reference evidence="1" key="1">
    <citation type="submission" date="2021-11" db="EMBL/GenBank/DDBJ databases">
        <title>Australian commercial rhizobial inoculants.</title>
        <authorList>
            <person name="Kohlmeier M.G."/>
            <person name="O'Hara G.W."/>
            <person name="Colombi E."/>
            <person name="Ramsay J.P."/>
            <person name="Terpolilli J."/>
        </authorList>
    </citation>
    <scope>NUCLEOTIDE SEQUENCE</scope>
    <source>
        <strain evidence="1">CC829</strain>
    </source>
</reference>
<proteinExistence type="predicted"/>
<evidence type="ECO:0000313" key="2">
    <source>
        <dbReference type="Proteomes" id="UP001430990"/>
    </source>
</evidence>
<organism evidence="1 2">
    <name type="scientific">Bradyrhizobium barranii</name>
    <dbReference type="NCBI Taxonomy" id="2992140"/>
    <lineage>
        <taxon>Bacteria</taxon>
        <taxon>Pseudomonadati</taxon>
        <taxon>Pseudomonadota</taxon>
        <taxon>Alphaproteobacteria</taxon>
        <taxon>Hyphomicrobiales</taxon>
        <taxon>Nitrobacteraceae</taxon>
        <taxon>Bradyrhizobium</taxon>
    </lineage>
</organism>
<accession>A0ABY3QHQ3</accession>
<dbReference type="EMBL" id="CP088100">
    <property type="protein sequence ID" value="UFW85358.1"/>
    <property type="molecule type" value="Genomic_DNA"/>
</dbReference>
<evidence type="ECO:0000313" key="1">
    <source>
        <dbReference type="EMBL" id="UFW85358.1"/>
    </source>
</evidence>
<name>A0ABY3QHQ3_9BRAD</name>
<keyword evidence="2" id="KW-1185">Reference proteome</keyword>
<protein>
    <submittedName>
        <fullName evidence="1">Uncharacterized protein</fullName>
    </submittedName>
</protein>
<dbReference type="Proteomes" id="UP001430990">
    <property type="component" value="Chromosome"/>
</dbReference>
<gene>
    <name evidence="1" type="ORF">BjapCC829_36460</name>
</gene>
<sequence length="190" mass="21108">MQVGAQLANATAQALDARQNVLALVQLRRLGLNFFERGAVRLPIAQPALAGSQRGGCCMPCRRPHLPQFCQSLQIGSHLFEMLGCGFDERIIRLEVAAKILRMGQQRLQPIFGVNARHARFTNSLELWNEPMRIGGTLAQQPQPFGSSGRQPLDHVELRLEMYPSGKRLRVRGSGFEAHVSPPMMIGDTR</sequence>
<dbReference type="RefSeq" id="WP_231143225.1">
    <property type="nucleotide sequence ID" value="NZ_CP088100.1"/>
</dbReference>